<dbReference type="PANTHER" id="PTHR30582">
    <property type="entry name" value="L,D-TRANSPEPTIDASE"/>
    <property type="match status" value="1"/>
</dbReference>
<dbReference type="RefSeq" id="WP_191749719.1">
    <property type="nucleotide sequence ID" value="NZ_JACSQZ010000020.1"/>
</dbReference>
<gene>
    <name evidence="9" type="ORF">H9660_07315</name>
</gene>
<dbReference type="InterPro" id="IPR038054">
    <property type="entry name" value="LD_TPept-like_central_sf"/>
</dbReference>
<comment type="pathway">
    <text evidence="1 6">Cell wall biogenesis; peptidoglycan biosynthesis.</text>
</comment>
<proteinExistence type="predicted"/>
<keyword evidence="2" id="KW-0808">Transferase</keyword>
<evidence type="ECO:0000256" key="5">
    <source>
        <dbReference type="ARBA" id="ARBA00023316"/>
    </source>
</evidence>
<reference evidence="9 10" key="1">
    <citation type="submission" date="2020-08" db="EMBL/GenBank/DDBJ databases">
        <title>A Genomic Blueprint of the Chicken Gut Microbiome.</title>
        <authorList>
            <person name="Gilroy R."/>
            <person name="Ravi A."/>
            <person name="Getino M."/>
            <person name="Pursley I."/>
            <person name="Horton D.L."/>
            <person name="Alikhan N.-F."/>
            <person name="Baker D."/>
            <person name="Gharbi K."/>
            <person name="Hall N."/>
            <person name="Watson M."/>
            <person name="Adriaenssens E.M."/>
            <person name="Foster-Nyarko E."/>
            <person name="Jarju S."/>
            <person name="Secka A."/>
            <person name="Antonio M."/>
            <person name="Oren A."/>
            <person name="Chaudhuri R."/>
            <person name="La Ragione R.M."/>
            <person name="Hildebrand F."/>
            <person name="Pallen M.J."/>
        </authorList>
    </citation>
    <scope>NUCLEOTIDE SEQUENCE [LARGE SCALE GENOMIC DNA]</scope>
    <source>
        <strain evidence="9 10">Sa3CUN1</strain>
    </source>
</reference>
<evidence type="ECO:0000256" key="3">
    <source>
        <dbReference type="ARBA" id="ARBA00022960"/>
    </source>
</evidence>
<feature type="transmembrane region" description="Helical" evidence="7">
    <location>
        <begin position="14"/>
        <end position="37"/>
    </location>
</feature>
<dbReference type="InterPro" id="IPR038063">
    <property type="entry name" value="Transpep_catalytic_dom"/>
</dbReference>
<evidence type="ECO:0000256" key="7">
    <source>
        <dbReference type="SAM" id="Phobius"/>
    </source>
</evidence>
<keyword evidence="10" id="KW-1185">Reference proteome</keyword>
<feature type="active site" description="Nucleophile" evidence="6">
    <location>
        <position position="438"/>
    </location>
</feature>
<keyword evidence="7" id="KW-0812">Transmembrane</keyword>
<dbReference type="InterPro" id="IPR005490">
    <property type="entry name" value="LD_TPept_cat_dom"/>
</dbReference>
<dbReference type="Gene3D" id="3.10.20.800">
    <property type="match status" value="1"/>
</dbReference>
<dbReference type="InterPro" id="IPR022029">
    <property type="entry name" value="YoaR-like_PG-bd"/>
</dbReference>
<dbReference type="SUPFAM" id="SSF143985">
    <property type="entry name" value="L,D-transpeptidase pre-catalytic domain-like"/>
    <property type="match status" value="1"/>
</dbReference>
<evidence type="ECO:0000256" key="1">
    <source>
        <dbReference type="ARBA" id="ARBA00004752"/>
    </source>
</evidence>
<keyword evidence="7" id="KW-0472">Membrane</keyword>
<evidence type="ECO:0000256" key="2">
    <source>
        <dbReference type="ARBA" id="ARBA00022679"/>
    </source>
</evidence>
<dbReference type="EMBL" id="JACSQZ010000020">
    <property type="protein sequence ID" value="MBD7914954.1"/>
    <property type="molecule type" value="Genomic_DNA"/>
</dbReference>
<accession>A0ABR8Q3I0</accession>
<dbReference type="SUPFAM" id="SSF141523">
    <property type="entry name" value="L,D-transpeptidase catalytic domain-like"/>
    <property type="match status" value="1"/>
</dbReference>
<keyword evidence="4 6" id="KW-0573">Peptidoglycan synthesis</keyword>
<feature type="domain" description="L,D-TPase catalytic" evidence="8">
    <location>
        <begin position="343"/>
        <end position="462"/>
    </location>
</feature>
<dbReference type="PROSITE" id="PS52029">
    <property type="entry name" value="LD_TPASE"/>
    <property type="match status" value="1"/>
</dbReference>
<dbReference type="Gene3D" id="2.40.440.10">
    <property type="entry name" value="L,D-transpeptidase catalytic domain-like"/>
    <property type="match status" value="1"/>
</dbReference>
<comment type="caution">
    <text evidence="9">The sequence shown here is derived from an EMBL/GenBank/DDBJ whole genome shotgun (WGS) entry which is preliminary data.</text>
</comment>
<keyword evidence="5 6" id="KW-0961">Cell wall biogenesis/degradation</keyword>
<feature type="active site" description="Proton donor/acceptor" evidence="6">
    <location>
        <position position="417"/>
    </location>
</feature>
<dbReference type="Pfam" id="PF03734">
    <property type="entry name" value="YkuD"/>
    <property type="match status" value="1"/>
</dbReference>
<dbReference type="Proteomes" id="UP000640335">
    <property type="component" value="Unassembled WGS sequence"/>
</dbReference>
<keyword evidence="7" id="KW-1133">Transmembrane helix</keyword>
<evidence type="ECO:0000259" key="8">
    <source>
        <dbReference type="PROSITE" id="PS52029"/>
    </source>
</evidence>
<evidence type="ECO:0000256" key="4">
    <source>
        <dbReference type="ARBA" id="ARBA00022984"/>
    </source>
</evidence>
<evidence type="ECO:0000313" key="10">
    <source>
        <dbReference type="Proteomes" id="UP000640335"/>
    </source>
</evidence>
<name>A0ABR8Q3I0_9CLOT</name>
<sequence length="464" mass="53493">MINKFISRTIKKKFIGGTIILISSLILIYILSSMYFINHFFFNTEVNGVNLSLKNYKDANEILKDEISKYNIEIIGRDKRNEIIKGEDIKIYYKEKDIGEEIKKYQNIFKWGLSLINKKDYYIEGIIDFDEEILLEKVSGLDIVNNNIIDPINVEFKYINGSYEINPEVYGNKINKNKFIKVLIDSIKSGRKTLDLDNELCYENPEYTMDCEIAIETNDLLNKYVKTKITYLFGENKEELNGDIISKWITINDDLSVTINEKYLKEYIARLSEKYNTVGIERDFKTSIGKSVKVKGGYYGWKINSIAEEKMLLENIKLGAVLEKEPIYTQKALYRDGDDIGNTYVEINITRQYLWFYKNGQLVTEGSIVSGDPRKGYSTALGTYMLNYKQKDAVLNGPGYEAKVTYWMPFNGNIGIHDASWRYSFGSNIYQNDGTHGCVNAPISLAKKIFDNIDSGTPVICYEE</sequence>
<dbReference type="InterPro" id="IPR050979">
    <property type="entry name" value="LD-transpeptidase"/>
</dbReference>
<keyword evidence="3 6" id="KW-0133">Cell shape</keyword>
<evidence type="ECO:0000313" key="9">
    <source>
        <dbReference type="EMBL" id="MBD7914954.1"/>
    </source>
</evidence>
<protein>
    <submittedName>
        <fullName evidence="9">L,D-transpeptidase/peptidoglycan binding protein</fullName>
    </submittedName>
</protein>
<evidence type="ECO:0000256" key="6">
    <source>
        <dbReference type="PROSITE-ProRule" id="PRU01373"/>
    </source>
</evidence>
<organism evidence="9 10">
    <name type="scientific">Clostridium gallinarum</name>
    <dbReference type="NCBI Taxonomy" id="2762246"/>
    <lineage>
        <taxon>Bacteria</taxon>
        <taxon>Bacillati</taxon>
        <taxon>Bacillota</taxon>
        <taxon>Clostridia</taxon>
        <taxon>Eubacteriales</taxon>
        <taxon>Clostridiaceae</taxon>
        <taxon>Clostridium</taxon>
    </lineage>
</organism>
<dbReference type="PANTHER" id="PTHR30582:SF33">
    <property type="entry name" value="EXPORTED PROTEIN"/>
    <property type="match status" value="1"/>
</dbReference>
<dbReference type="Pfam" id="PF12229">
    <property type="entry name" value="PG_binding_4"/>
    <property type="match status" value="2"/>
</dbReference>
<dbReference type="CDD" id="cd16913">
    <property type="entry name" value="YkuD_like"/>
    <property type="match status" value="1"/>
</dbReference>